<comment type="similarity">
    <text evidence="2 10 11">Belongs to the TonB-dependent receptor family.</text>
</comment>
<dbReference type="CDD" id="cd01347">
    <property type="entry name" value="ligand_gated_channel"/>
    <property type="match status" value="1"/>
</dbReference>
<evidence type="ECO:0000256" key="9">
    <source>
        <dbReference type="ARBA" id="ARBA00023237"/>
    </source>
</evidence>
<keyword evidence="4 10" id="KW-1134">Transmembrane beta strand</keyword>
<keyword evidence="8 10" id="KW-0472">Membrane</keyword>
<evidence type="ECO:0000313" key="16">
    <source>
        <dbReference type="Proteomes" id="UP000290092"/>
    </source>
</evidence>
<evidence type="ECO:0000256" key="11">
    <source>
        <dbReference type="RuleBase" id="RU003357"/>
    </source>
</evidence>
<feature type="chain" id="PRO_5043881002" evidence="12">
    <location>
        <begin position="24"/>
        <end position="662"/>
    </location>
</feature>
<gene>
    <name evidence="15" type="ORF">CP985_04430</name>
</gene>
<dbReference type="PANTHER" id="PTHR30069">
    <property type="entry name" value="TONB-DEPENDENT OUTER MEMBRANE RECEPTOR"/>
    <property type="match status" value="1"/>
</dbReference>
<evidence type="ECO:0000256" key="6">
    <source>
        <dbReference type="ARBA" id="ARBA00022729"/>
    </source>
</evidence>
<dbReference type="PROSITE" id="PS01156">
    <property type="entry name" value="TONB_DEPENDENT_REC_2"/>
    <property type="match status" value="1"/>
</dbReference>
<feature type="domain" description="TonB-dependent receptor-like beta-barrel" evidence="13">
    <location>
        <begin position="227"/>
        <end position="625"/>
    </location>
</feature>
<protein>
    <submittedName>
        <fullName evidence="15">TonB-dependent siderophore receptor</fullName>
    </submittedName>
</protein>
<dbReference type="GO" id="GO:0009279">
    <property type="term" value="C:cell outer membrane"/>
    <property type="evidence" value="ECO:0007669"/>
    <property type="project" value="UniProtKB-SubCell"/>
</dbReference>
<dbReference type="Gene3D" id="2.170.130.10">
    <property type="entry name" value="TonB-dependent receptor, plug domain"/>
    <property type="match status" value="1"/>
</dbReference>
<evidence type="ECO:0000256" key="10">
    <source>
        <dbReference type="PROSITE-ProRule" id="PRU01360"/>
    </source>
</evidence>
<dbReference type="KEGG" id="amyt:AMYT_1092"/>
<dbReference type="PROSITE" id="PS52016">
    <property type="entry name" value="TONB_DEPENDENT_REC_3"/>
    <property type="match status" value="1"/>
</dbReference>
<name>A0AAX2AGX7_9BACT</name>
<comment type="caution">
    <text evidence="15">The sequence shown here is derived from an EMBL/GenBank/DDBJ whole genome shotgun (WGS) entry which is preliminary data.</text>
</comment>
<proteinExistence type="inferred from homology"/>
<dbReference type="InterPro" id="IPR012910">
    <property type="entry name" value="Plug_dom"/>
</dbReference>
<reference evidence="15 16" key="1">
    <citation type="submission" date="2017-09" db="EMBL/GenBank/DDBJ databases">
        <title>Genomics of the genus Arcobacter.</title>
        <authorList>
            <person name="Perez-Cataluna A."/>
            <person name="Figueras M.J."/>
            <person name="Salas-Masso N."/>
        </authorList>
    </citation>
    <scope>NUCLEOTIDE SEQUENCE [LARGE SCALE GENOMIC DNA]</scope>
    <source>
        <strain evidence="15 16">CECT 7386</strain>
    </source>
</reference>
<feature type="domain" description="TonB-dependent receptor plug" evidence="14">
    <location>
        <begin position="41"/>
        <end position="135"/>
    </location>
</feature>
<dbReference type="InterPro" id="IPR036942">
    <property type="entry name" value="Beta-barrel_TonB_sf"/>
</dbReference>
<dbReference type="Proteomes" id="UP000290092">
    <property type="component" value="Unassembled WGS sequence"/>
</dbReference>
<dbReference type="InterPro" id="IPR000531">
    <property type="entry name" value="Beta-barrel_TonB"/>
</dbReference>
<keyword evidence="9 10" id="KW-0998">Cell outer membrane</keyword>
<dbReference type="Gene3D" id="2.40.170.20">
    <property type="entry name" value="TonB-dependent receptor, beta-barrel domain"/>
    <property type="match status" value="1"/>
</dbReference>
<evidence type="ECO:0000259" key="13">
    <source>
        <dbReference type="Pfam" id="PF00593"/>
    </source>
</evidence>
<accession>A0AAX2AGX7</accession>
<evidence type="ECO:0000256" key="7">
    <source>
        <dbReference type="ARBA" id="ARBA00023077"/>
    </source>
</evidence>
<evidence type="ECO:0000256" key="1">
    <source>
        <dbReference type="ARBA" id="ARBA00004571"/>
    </source>
</evidence>
<evidence type="ECO:0000256" key="4">
    <source>
        <dbReference type="ARBA" id="ARBA00022452"/>
    </source>
</evidence>
<evidence type="ECO:0000259" key="14">
    <source>
        <dbReference type="Pfam" id="PF07715"/>
    </source>
</evidence>
<dbReference type="SUPFAM" id="SSF56935">
    <property type="entry name" value="Porins"/>
    <property type="match status" value="1"/>
</dbReference>
<keyword evidence="15" id="KW-0675">Receptor</keyword>
<evidence type="ECO:0000256" key="5">
    <source>
        <dbReference type="ARBA" id="ARBA00022692"/>
    </source>
</evidence>
<dbReference type="InterPro" id="IPR037066">
    <property type="entry name" value="Plug_dom_sf"/>
</dbReference>
<feature type="signal peptide" evidence="12">
    <location>
        <begin position="1"/>
        <end position="23"/>
    </location>
</feature>
<keyword evidence="16" id="KW-1185">Reference proteome</keyword>
<dbReference type="Pfam" id="PF07715">
    <property type="entry name" value="Plug"/>
    <property type="match status" value="1"/>
</dbReference>
<evidence type="ECO:0000256" key="3">
    <source>
        <dbReference type="ARBA" id="ARBA00022448"/>
    </source>
</evidence>
<keyword evidence="3 10" id="KW-0813">Transport</keyword>
<evidence type="ECO:0000256" key="2">
    <source>
        <dbReference type="ARBA" id="ARBA00009810"/>
    </source>
</evidence>
<evidence type="ECO:0000256" key="12">
    <source>
        <dbReference type="SAM" id="SignalP"/>
    </source>
</evidence>
<comment type="subcellular location">
    <subcellularLocation>
        <location evidence="1 10">Cell outer membrane</location>
        <topology evidence="1 10">Multi-pass membrane protein</topology>
    </subcellularLocation>
</comment>
<sequence length="662" mass="73108">MKNNKILLSSFAAISIFCTHAIANDSAKLNSVDVWETEVVSSSLNLGKDAIETKQADHLSDLLRDLPGVEVGGTHSINNRINIRGLQDEDLDITIDGAKVQNANMFHHIGNLLINPDILKKADIQVGTNSVVSGSLGGSIAFETKDGKDMLQEGQKYGARISTTYNSNNSTAASIAGYGKVTDNFSFLLYHNYINKDNWKYPSGERTFGIEGKNHNTLVKGTYNISDNQSISISYDKLTDKGDYLPRPDMNADANSVLTGKGVTFDTEYERETITLKHKLDLGKNLKLDTTLYSNNNEINRDEAWSGARSPRPDFKGTLEGEVKTIGLNTKAQSNLETGSLLHTLTYGALFDKQTSKVKWNGNKYGKDEKANTFAIYLENAIDFNNGFVLTPGVRYTNYKLDGSYGDINDNELTYGLAAEYALTDTITLLASATTLYKGVPMVDVLASNRTSMLDSESLKAETGINKEVGFRYINDNVLGADKVGLSFKYFRTQIDDVIESLWSGNSAYMVNNGDLEIKGFEASFKYIKGDFSSLFAFSKSNTEYSKTKLSSDYEAGDKFTIGLNYKVTPAVDFSWNSIFVKSEKNIGSLAGIDHKPGYAVHNMAVKYVPQLNKNLTILAGVDNIFNKEYISHTSRNDVARGTFLGDYEPGRNFKVTLSYKF</sequence>
<dbReference type="InterPro" id="IPR039426">
    <property type="entry name" value="TonB-dep_rcpt-like"/>
</dbReference>
<evidence type="ECO:0000313" key="15">
    <source>
        <dbReference type="EMBL" id="RXK16232.1"/>
    </source>
</evidence>
<keyword evidence="6 12" id="KW-0732">Signal</keyword>
<evidence type="ECO:0000256" key="8">
    <source>
        <dbReference type="ARBA" id="ARBA00023136"/>
    </source>
</evidence>
<dbReference type="Pfam" id="PF00593">
    <property type="entry name" value="TonB_dep_Rec_b-barrel"/>
    <property type="match status" value="1"/>
</dbReference>
<keyword evidence="5 10" id="KW-0812">Transmembrane</keyword>
<dbReference type="RefSeq" id="WP_114841541.1">
    <property type="nucleotide sequence ID" value="NZ_CP031219.1"/>
</dbReference>
<dbReference type="EMBL" id="NXID01000012">
    <property type="protein sequence ID" value="RXK16232.1"/>
    <property type="molecule type" value="Genomic_DNA"/>
</dbReference>
<dbReference type="GO" id="GO:0015344">
    <property type="term" value="F:siderophore uptake transmembrane transporter activity"/>
    <property type="evidence" value="ECO:0007669"/>
    <property type="project" value="TreeGrafter"/>
</dbReference>
<dbReference type="AlphaFoldDB" id="A0AAX2AGX7"/>
<dbReference type="GO" id="GO:0044718">
    <property type="term" value="P:siderophore transmembrane transport"/>
    <property type="evidence" value="ECO:0007669"/>
    <property type="project" value="TreeGrafter"/>
</dbReference>
<keyword evidence="7 11" id="KW-0798">TonB box</keyword>
<organism evidence="15 16">
    <name type="scientific">Malaciobacter mytili LMG 24559</name>
    <dbReference type="NCBI Taxonomy" id="1032238"/>
    <lineage>
        <taxon>Bacteria</taxon>
        <taxon>Pseudomonadati</taxon>
        <taxon>Campylobacterota</taxon>
        <taxon>Epsilonproteobacteria</taxon>
        <taxon>Campylobacterales</taxon>
        <taxon>Arcobacteraceae</taxon>
        <taxon>Malaciobacter</taxon>
    </lineage>
</organism>
<dbReference type="InterPro" id="IPR010917">
    <property type="entry name" value="TonB_rcpt_CS"/>
</dbReference>
<dbReference type="PANTHER" id="PTHR30069:SF41">
    <property type="entry name" value="HEME_HEMOPEXIN UTILIZATION PROTEIN C"/>
    <property type="match status" value="1"/>
</dbReference>